<accession>A0A7S2VX29</accession>
<evidence type="ECO:0000313" key="1">
    <source>
        <dbReference type="EMBL" id="CAD9654350.1"/>
    </source>
</evidence>
<dbReference type="AlphaFoldDB" id="A0A7S2VX29"/>
<organism evidence="1">
    <name type="scientific">Ostreococcus mediterraneus</name>
    <dbReference type="NCBI Taxonomy" id="1486918"/>
    <lineage>
        <taxon>Eukaryota</taxon>
        <taxon>Viridiplantae</taxon>
        <taxon>Chlorophyta</taxon>
        <taxon>Mamiellophyceae</taxon>
        <taxon>Mamiellales</taxon>
        <taxon>Bathycoccaceae</taxon>
        <taxon>Ostreococcus</taxon>
    </lineage>
</organism>
<proteinExistence type="predicted"/>
<name>A0A7S2VX29_9CHLO</name>
<gene>
    <name evidence="1" type="ORF">OMED0932_LOCUS99</name>
</gene>
<reference evidence="1" key="1">
    <citation type="submission" date="2021-01" db="EMBL/GenBank/DDBJ databases">
        <authorList>
            <person name="Corre E."/>
            <person name="Pelletier E."/>
            <person name="Niang G."/>
            <person name="Scheremetjew M."/>
            <person name="Finn R."/>
            <person name="Kale V."/>
            <person name="Holt S."/>
            <person name="Cochrane G."/>
            <person name="Meng A."/>
            <person name="Brown T."/>
            <person name="Cohen L."/>
        </authorList>
    </citation>
    <scope>NUCLEOTIDE SEQUENCE</scope>
    <source>
        <strain evidence="1">Clade-D-RCC2596</strain>
    </source>
</reference>
<sequence>MDHLRNAMRIIDEHSDKLPEGAYLEVCKHLQTAYREKDKRDMMTLVDYENFDVLLDDQPHDVLDHFYDYYYNISLLNEESFLLAQRRYLEAELDSNEPVRRTTKAIKVEAIKQYCMLHNIALFEYDEEHLRMHLDQCGCDLGDIGTQFDKGIKNLYKSYVALENTYRRTYSSAIEKRLNTINGWLENLEGM</sequence>
<protein>
    <submittedName>
        <fullName evidence="1">Uncharacterized protein</fullName>
    </submittedName>
</protein>
<dbReference type="EMBL" id="HBHH01000213">
    <property type="protein sequence ID" value="CAD9654350.1"/>
    <property type="molecule type" value="Transcribed_RNA"/>
</dbReference>